<evidence type="ECO:0008006" key="2">
    <source>
        <dbReference type="Google" id="ProtNLM"/>
    </source>
</evidence>
<accession>A0A6S6UAM7</accession>
<proteinExistence type="predicted"/>
<dbReference type="PANTHER" id="PTHR36529">
    <property type="entry name" value="SLL1095 PROTEIN"/>
    <property type="match status" value="1"/>
</dbReference>
<protein>
    <recommendedName>
        <fullName evidence="2">Glycosyltransferase</fullName>
    </recommendedName>
</protein>
<gene>
    <name evidence="1" type="ORF">HELGO_WM45632</name>
</gene>
<evidence type="ECO:0000313" key="1">
    <source>
        <dbReference type="EMBL" id="CAA6825843.1"/>
    </source>
</evidence>
<dbReference type="InterPro" id="IPR029044">
    <property type="entry name" value="Nucleotide-diphossugar_trans"/>
</dbReference>
<name>A0A6S6UAM7_9GAMM</name>
<organism evidence="1">
    <name type="scientific">uncultured Thiotrichaceae bacterium</name>
    <dbReference type="NCBI Taxonomy" id="298394"/>
    <lineage>
        <taxon>Bacteria</taxon>
        <taxon>Pseudomonadati</taxon>
        <taxon>Pseudomonadota</taxon>
        <taxon>Gammaproteobacteria</taxon>
        <taxon>Thiotrichales</taxon>
        <taxon>Thiotrichaceae</taxon>
        <taxon>environmental samples</taxon>
    </lineage>
</organism>
<dbReference type="InterPro" id="IPR018641">
    <property type="entry name" value="Trfase_1_rSAM/seldom-assoc"/>
</dbReference>
<reference evidence="1" key="1">
    <citation type="submission" date="2020-01" db="EMBL/GenBank/DDBJ databases">
        <authorList>
            <person name="Meier V. D."/>
            <person name="Meier V D."/>
        </authorList>
    </citation>
    <scope>NUCLEOTIDE SEQUENCE</scope>
    <source>
        <strain evidence="1">HLG_WM_MAG_09</strain>
    </source>
</reference>
<dbReference type="AlphaFoldDB" id="A0A6S6UAM7"/>
<dbReference type="Pfam" id="PF09837">
    <property type="entry name" value="DUF2064"/>
    <property type="match status" value="1"/>
</dbReference>
<dbReference type="PANTHER" id="PTHR36529:SF1">
    <property type="entry name" value="GLYCOSYLTRANSFERASE"/>
    <property type="match status" value="1"/>
</dbReference>
<dbReference type="EMBL" id="CACVAT010000416">
    <property type="protein sequence ID" value="CAA6825843.1"/>
    <property type="molecule type" value="Genomic_DNA"/>
</dbReference>
<sequence length="224" mass="24680">MKGAVAVFVKTPGLSPVKTRLGATIGHQLAEQFFHLAKAANEAMLTQAQQVFAEQGIELSCYWAVGEVIGVEHPMWLSDTMQRMHTGEGGLGERMHHVYSTLLEQHDFVVLMGIDSPQNSVENLLDAAEFLVQADSVVIGPALDGGFCVFGGNVMVELARWTAVDYSREDTLKNFLLQLSDRPVNYLGAMTDVDTESDLYRMVDEMEGELSPEQLALVSFVDRL</sequence>
<dbReference type="Gene3D" id="3.90.550.10">
    <property type="entry name" value="Spore Coat Polysaccharide Biosynthesis Protein SpsA, Chain A"/>
    <property type="match status" value="1"/>
</dbReference>
<dbReference type="SUPFAM" id="SSF53448">
    <property type="entry name" value="Nucleotide-diphospho-sugar transferases"/>
    <property type="match status" value="1"/>
</dbReference>